<evidence type="ECO:0000256" key="1">
    <source>
        <dbReference type="SAM" id="MobiDB-lite"/>
    </source>
</evidence>
<dbReference type="GO" id="GO:0001819">
    <property type="term" value="P:positive regulation of cytokine production"/>
    <property type="evidence" value="ECO:0007669"/>
    <property type="project" value="TreeGrafter"/>
</dbReference>
<accession>A0A2U9BLB9</accession>
<dbReference type="EMBL" id="CP026249">
    <property type="protein sequence ID" value="AWP04479.1"/>
    <property type="molecule type" value="Genomic_DNA"/>
</dbReference>
<dbReference type="GO" id="GO:0043123">
    <property type="term" value="P:positive regulation of canonical NF-kappaB signal transduction"/>
    <property type="evidence" value="ECO:0007669"/>
    <property type="project" value="InterPro"/>
</dbReference>
<reference evidence="2 3" key="1">
    <citation type="submission" date="2017-12" db="EMBL/GenBank/DDBJ databases">
        <title>Integrating genomic resources of turbot (Scophthalmus maximus) in depth evaluation of genetic and physical mapping variation across individuals.</title>
        <authorList>
            <person name="Martinez P."/>
        </authorList>
    </citation>
    <scope>NUCLEOTIDE SEQUENCE [LARGE SCALE GENOMIC DNA]</scope>
</reference>
<evidence type="ECO:0000313" key="3">
    <source>
        <dbReference type="Proteomes" id="UP000246464"/>
    </source>
</evidence>
<dbReference type="AlphaFoldDB" id="A0A2U9BLB9"/>
<feature type="compositionally biased region" description="Low complexity" evidence="1">
    <location>
        <begin position="109"/>
        <end position="121"/>
    </location>
</feature>
<feature type="compositionally biased region" description="Polar residues" evidence="1">
    <location>
        <begin position="197"/>
        <end position="210"/>
    </location>
</feature>
<gene>
    <name evidence="2" type="ORF">SMAX5B_006535</name>
</gene>
<dbReference type="Pfam" id="PF14854">
    <property type="entry name" value="LURAP"/>
    <property type="match status" value="1"/>
</dbReference>
<organism evidence="2 3">
    <name type="scientific">Scophthalmus maximus</name>
    <name type="common">Turbot</name>
    <name type="synonym">Psetta maxima</name>
    <dbReference type="NCBI Taxonomy" id="52904"/>
    <lineage>
        <taxon>Eukaryota</taxon>
        <taxon>Metazoa</taxon>
        <taxon>Chordata</taxon>
        <taxon>Craniata</taxon>
        <taxon>Vertebrata</taxon>
        <taxon>Euteleostomi</taxon>
        <taxon>Actinopterygii</taxon>
        <taxon>Neopterygii</taxon>
        <taxon>Teleostei</taxon>
        <taxon>Neoteleostei</taxon>
        <taxon>Acanthomorphata</taxon>
        <taxon>Carangaria</taxon>
        <taxon>Pleuronectiformes</taxon>
        <taxon>Pleuronectoidei</taxon>
        <taxon>Scophthalmidae</taxon>
        <taxon>Scophthalmus</taxon>
    </lineage>
</organism>
<evidence type="ECO:0000313" key="2">
    <source>
        <dbReference type="EMBL" id="AWP04479.1"/>
    </source>
</evidence>
<dbReference type="PANTHER" id="PTHR33767:SF2">
    <property type="entry name" value="LEUCINE RICH ADAPTOR PROTEIN 1"/>
    <property type="match status" value="1"/>
</dbReference>
<protein>
    <submittedName>
        <fullName evidence="2">Putative leucine rich adaptor protein 1-like</fullName>
    </submittedName>
</protein>
<feature type="compositionally biased region" description="Basic and acidic residues" evidence="1">
    <location>
        <begin position="122"/>
        <end position="133"/>
    </location>
</feature>
<dbReference type="PANTHER" id="PTHR33767">
    <property type="entry name" value="LEUCINE RICH ADAPTOR PROTEIN 1-LIKE"/>
    <property type="match status" value="1"/>
</dbReference>
<feature type="region of interest" description="Disordered" evidence="1">
    <location>
        <begin position="195"/>
        <end position="231"/>
    </location>
</feature>
<keyword evidence="3" id="KW-1185">Reference proteome</keyword>
<dbReference type="InterPro" id="IPR037443">
    <property type="entry name" value="LURAP1"/>
</dbReference>
<name>A0A2U9BLB9_SCOMX</name>
<dbReference type="STRING" id="52904.ENSSMAP00000018697"/>
<dbReference type="Proteomes" id="UP000246464">
    <property type="component" value="Chromosome 7"/>
</dbReference>
<sequence>MAEERLDVFLFPELKEVENKLGRKTPESLLIWMRDAAHCGGGCSSVVDRGDRSAALSASFSDRISSLKQEMRRLRSADVSILRQLLAVHEGVEAMRWLTEERGALVSRGSSSTGSLSSLVTVEERGPPATPCRRESEYSKFEVASSNAADGLTGAVLQKCQPQDLDAGPLQDIEAGTGTITRALLRSRKKRREVKGDTSSFTLTQASGETQAERSLKASQNNVKEEEEEGALNRETVLLGYDAQWCWVESEDDVTFL</sequence>
<dbReference type="InterPro" id="IPR039499">
    <property type="entry name" value="LURA1/LRA25"/>
</dbReference>
<proteinExistence type="predicted"/>
<feature type="region of interest" description="Disordered" evidence="1">
    <location>
        <begin position="109"/>
        <end position="133"/>
    </location>
</feature>